<accession>A0A0C9UAK9</accession>
<feature type="non-terminal residue" evidence="1">
    <location>
        <position position="1"/>
    </location>
</feature>
<feature type="non-terminal residue" evidence="1">
    <location>
        <position position="151"/>
    </location>
</feature>
<keyword evidence="2" id="KW-1185">Reference proteome</keyword>
<name>A0A0C9UAK9_SPHS4</name>
<sequence length="151" mass="17504">HRDIMVHALDEQTSRRYHPYWYARVLGIFHCIVRIHGEMEWKEVPVLWIRWLGHADPTVRGSVNPRFLDQVGFVTGNDQTESFGFIDPANVIRACHLIPAFAYGETEDFLPAKSVGRSETDGNNDYNHFYYTVFVDRDMFMRFLGGGIGHI</sequence>
<dbReference type="EMBL" id="KN837240">
    <property type="protein sequence ID" value="KIJ31574.1"/>
    <property type="molecule type" value="Genomic_DNA"/>
</dbReference>
<evidence type="ECO:0000313" key="1">
    <source>
        <dbReference type="EMBL" id="KIJ31574.1"/>
    </source>
</evidence>
<dbReference type="AlphaFoldDB" id="A0A0C9UAK9"/>
<reference evidence="1 2" key="1">
    <citation type="submission" date="2014-06" db="EMBL/GenBank/DDBJ databases">
        <title>Evolutionary Origins and Diversification of the Mycorrhizal Mutualists.</title>
        <authorList>
            <consortium name="DOE Joint Genome Institute"/>
            <consortium name="Mycorrhizal Genomics Consortium"/>
            <person name="Kohler A."/>
            <person name="Kuo A."/>
            <person name="Nagy L.G."/>
            <person name="Floudas D."/>
            <person name="Copeland A."/>
            <person name="Barry K.W."/>
            <person name="Cichocki N."/>
            <person name="Veneault-Fourrey C."/>
            <person name="LaButti K."/>
            <person name="Lindquist E.A."/>
            <person name="Lipzen A."/>
            <person name="Lundell T."/>
            <person name="Morin E."/>
            <person name="Murat C."/>
            <person name="Riley R."/>
            <person name="Ohm R."/>
            <person name="Sun H."/>
            <person name="Tunlid A."/>
            <person name="Henrissat B."/>
            <person name="Grigoriev I.V."/>
            <person name="Hibbett D.S."/>
            <person name="Martin F."/>
        </authorList>
    </citation>
    <scope>NUCLEOTIDE SEQUENCE [LARGE SCALE GENOMIC DNA]</scope>
    <source>
        <strain evidence="1 2">SS14</strain>
    </source>
</reference>
<dbReference type="OrthoDB" id="3267098at2759"/>
<organism evidence="1 2">
    <name type="scientific">Sphaerobolus stellatus (strain SS14)</name>
    <dbReference type="NCBI Taxonomy" id="990650"/>
    <lineage>
        <taxon>Eukaryota</taxon>
        <taxon>Fungi</taxon>
        <taxon>Dikarya</taxon>
        <taxon>Basidiomycota</taxon>
        <taxon>Agaricomycotina</taxon>
        <taxon>Agaricomycetes</taxon>
        <taxon>Phallomycetidae</taxon>
        <taxon>Geastrales</taxon>
        <taxon>Sphaerobolaceae</taxon>
        <taxon>Sphaerobolus</taxon>
    </lineage>
</organism>
<dbReference type="HOGENOM" id="CLU_002498_5_1_1"/>
<gene>
    <name evidence="1" type="ORF">M422DRAFT_103442</name>
</gene>
<protein>
    <submittedName>
        <fullName evidence="1">Uncharacterized protein</fullName>
    </submittedName>
</protein>
<evidence type="ECO:0000313" key="2">
    <source>
        <dbReference type="Proteomes" id="UP000054279"/>
    </source>
</evidence>
<dbReference type="Proteomes" id="UP000054279">
    <property type="component" value="Unassembled WGS sequence"/>
</dbReference>
<proteinExistence type="predicted"/>